<proteinExistence type="inferred from homology"/>
<feature type="coiled-coil region" evidence="5">
    <location>
        <begin position="62"/>
        <end position="89"/>
    </location>
</feature>
<feature type="region of interest" description="Disordered" evidence="6">
    <location>
        <begin position="365"/>
        <end position="425"/>
    </location>
</feature>
<feature type="compositionally biased region" description="Basic residues" evidence="6">
    <location>
        <begin position="394"/>
        <end position="412"/>
    </location>
</feature>
<feature type="region of interest" description="Disordered" evidence="6">
    <location>
        <begin position="317"/>
        <end position="349"/>
    </location>
</feature>
<dbReference type="EMBL" id="CAJFCJ010000002">
    <property type="protein sequence ID" value="CAD5112043.1"/>
    <property type="molecule type" value="Genomic_DNA"/>
</dbReference>
<evidence type="ECO:0000313" key="8">
    <source>
        <dbReference type="Proteomes" id="UP000549394"/>
    </source>
</evidence>
<keyword evidence="4" id="KW-0539">Nucleus</keyword>
<dbReference type="GO" id="GO:0032040">
    <property type="term" value="C:small-subunit processome"/>
    <property type="evidence" value="ECO:0007669"/>
    <property type="project" value="InterPro"/>
</dbReference>
<evidence type="ECO:0000256" key="5">
    <source>
        <dbReference type="SAM" id="Coils"/>
    </source>
</evidence>
<accession>A0A7I8V9Q4</accession>
<protein>
    <submittedName>
        <fullName evidence="7">DgyrCDS1290</fullName>
    </submittedName>
</protein>
<evidence type="ECO:0000256" key="3">
    <source>
        <dbReference type="ARBA" id="ARBA00022553"/>
    </source>
</evidence>
<organism evidence="7 8">
    <name type="scientific">Dimorphilus gyrociliatus</name>
    <dbReference type="NCBI Taxonomy" id="2664684"/>
    <lineage>
        <taxon>Eukaryota</taxon>
        <taxon>Metazoa</taxon>
        <taxon>Spiralia</taxon>
        <taxon>Lophotrochozoa</taxon>
        <taxon>Annelida</taxon>
        <taxon>Polychaeta</taxon>
        <taxon>Polychaeta incertae sedis</taxon>
        <taxon>Dinophilidae</taxon>
        <taxon>Dimorphilus</taxon>
    </lineage>
</organism>
<evidence type="ECO:0000256" key="2">
    <source>
        <dbReference type="ARBA" id="ARBA00007774"/>
    </source>
</evidence>
<dbReference type="AlphaFoldDB" id="A0A7I8V9Q4"/>
<dbReference type="Proteomes" id="UP000549394">
    <property type="component" value="Unassembled WGS sequence"/>
</dbReference>
<dbReference type="GO" id="GO:0006364">
    <property type="term" value="P:rRNA processing"/>
    <property type="evidence" value="ECO:0007669"/>
    <property type="project" value="InterPro"/>
</dbReference>
<gene>
    <name evidence="7" type="ORF">DGYR_LOCUS1252</name>
</gene>
<keyword evidence="5" id="KW-0175">Coiled coil</keyword>
<dbReference type="OrthoDB" id="277439at2759"/>
<name>A0A7I8V9Q4_9ANNE</name>
<dbReference type="PANTHER" id="PTHR14150">
    <property type="entry name" value="U3 SMALL NUCLEOLAR RNA-ASSOCIATED PROTEIN 14"/>
    <property type="match status" value="1"/>
</dbReference>
<feature type="compositionally biased region" description="Polar residues" evidence="6">
    <location>
        <begin position="365"/>
        <end position="374"/>
    </location>
</feature>
<keyword evidence="8" id="KW-1185">Reference proteome</keyword>
<comment type="subcellular location">
    <subcellularLocation>
        <location evidence="1">Nucleus</location>
        <location evidence="1">Nucleolus</location>
    </subcellularLocation>
</comment>
<dbReference type="InterPro" id="IPR006709">
    <property type="entry name" value="SSU_processome_Utp14"/>
</dbReference>
<keyword evidence="3" id="KW-0597">Phosphoprotein</keyword>
<evidence type="ECO:0000313" key="7">
    <source>
        <dbReference type="EMBL" id="CAD5112043.1"/>
    </source>
</evidence>
<evidence type="ECO:0000256" key="4">
    <source>
        <dbReference type="ARBA" id="ARBA00023242"/>
    </source>
</evidence>
<comment type="caution">
    <text evidence="7">The sequence shown here is derived from an EMBL/GenBank/DDBJ whole genome shotgun (WGS) entry which is preliminary data.</text>
</comment>
<dbReference type="PANTHER" id="PTHR14150:SF12">
    <property type="entry name" value="U3 SMALL NUCLEOLAR RNA-ASSOCIATED PROTEIN 14 HOMOLOG A"/>
    <property type="match status" value="1"/>
</dbReference>
<feature type="compositionally biased region" description="Basic and acidic residues" evidence="6">
    <location>
        <begin position="382"/>
        <end position="393"/>
    </location>
</feature>
<sequence>MVKNKGKLDKMEEKLDKQRHAKLLQSIGKLDGNTSLGKIERTEASDKLSDFNLMSTGEKVDVSELLQSLNKDRKEKSKLKKRLEKLESKKDTLSAPLATATQQRLERKQIYKDTVDEVSKWDSTVEKNRMADQLIFPLNTERLDVIDKSHISKTFSKKNSLEMEVAQMVHGSDFAANKEKSLTKAEQRALAAMSLEEAKLKRSEVQKMRVKLSYLEEKLKRQKRIKSRKFHRHQRIEKSKQEEKLLEHLSENDPEKFNEYVKKHLKDRVEERMSLKHKAKNSRFAKKMKKYAKFDTIAKANLNIMREKSQALLAKRKEFEVSSDEDETIDQNKPMDESGDQPEEKKNGQKLILANNHWLDLLTGKTQDSTSSQPVAFEEAEFEVKPLEKSKKEKNSKKNKNSTGKKAKSKKRKSEETAVTSEIRQTEEKELFNLKANQSDPIPLVRKKCIDEYDEGDLDKSLVRKKLKKSNEIDTTKFMRIDQTLKLVEKPKMVDDQADDGILTDSDDENKVTIAEAFADDDLVADFEEEKKQTENQEKAKDVDLFLPGWGSWGGSGVPDAPAKKKKKFIIKAPDIERRDAKLKDVIIAESKDDVVSKHQVHSLPFPFTKVKDFEKSIRAPIGKNWNTQSSYKTLIKPNIVSKMGHKIDPLSKSSREDINRS</sequence>
<evidence type="ECO:0000256" key="6">
    <source>
        <dbReference type="SAM" id="MobiDB-lite"/>
    </source>
</evidence>
<evidence type="ECO:0000256" key="1">
    <source>
        <dbReference type="ARBA" id="ARBA00004604"/>
    </source>
</evidence>
<comment type="similarity">
    <text evidence="2">Belongs to the UTP14 family.</text>
</comment>
<reference evidence="7 8" key="1">
    <citation type="submission" date="2020-08" db="EMBL/GenBank/DDBJ databases">
        <authorList>
            <person name="Hejnol A."/>
        </authorList>
    </citation>
    <scope>NUCLEOTIDE SEQUENCE [LARGE SCALE GENOMIC DNA]</scope>
</reference>
<dbReference type="Pfam" id="PF04615">
    <property type="entry name" value="Utp14"/>
    <property type="match status" value="2"/>
</dbReference>